<name>A0A5C4R8M7_9RHOB</name>
<organism evidence="5 6">
    <name type="scientific">Paracoccus haeundaensis</name>
    <dbReference type="NCBI Taxonomy" id="225362"/>
    <lineage>
        <taxon>Bacteria</taxon>
        <taxon>Pseudomonadati</taxon>
        <taxon>Pseudomonadota</taxon>
        <taxon>Alphaproteobacteria</taxon>
        <taxon>Rhodobacterales</taxon>
        <taxon>Paracoccaceae</taxon>
        <taxon>Paracoccus</taxon>
    </lineage>
</organism>
<dbReference type="SUPFAM" id="SSF53448">
    <property type="entry name" value="Nucleotide-diphospho-sugar transferases"/>
    <property type="match status" value="1"/>
</dbReference>
<dbReference type="Gene3D" id="3.90.550.10">
    <property type="entry name" value="Spore Coat Polysaccharide Biosynthesis Protein SpsA, Chain A"/>
    <property type="match status" value="1"/>
</dbReference>
<evidence type="ECO:0000256" key="3">
    <source>
        <dbReference type="ARBA" id="ARBA00022723"/>
    </source>
</evidence>
<gene>
    <name evidence="5" type="ORF">FHD67_07280</name>
</gene>
<reference evidence="5 6" key="1">
    <citation type="submission" date="2019-06" db="EMBL/GenBank/DDBJ databases">
        <authorList>
            <person name="Li J."/>
        </authorList>
    </citation>
    <scope>NUCLEOTIDE SEQUENCE [LARGE SCALE GENOMIC DNA]</scope>
    <source>
        <strain evidence="5 6">CGMCC 1.8012</strain>
    </source>
</reference>
<protein>
    <submittedName>
        <fullName evidence="5">Glycosyltransferase family 8 protein</fullName>
    </submittedName>
</protein>
<dbReference type="EMBL" id="VDDC01000011">
    <property type="protein sequence ID" value="TNH40077.1"/>
    <property type="molecule type" value="Genomic_DNA"/>
</dbReference>
<dbReference type="CDD" id="cd04194">
    <property type="entry name" value="GT8_A4GalT_like"/>
    <property type="match status" value="1"/>
</dbReference>
<feature type="region of interest" description="Disordered" evidence="4">
    <location>
        <begin position="1"/>
        <end position="22"/>
    </location>
</feature>
<keyword evidence="2 5" id="KW-0808">Transferase</keyword>
<dbReference type="Pfam" id="PF01501">
    <property type="entry name" value="Glyco_transf_8"/>
    <property type="match status" value="1"/>
</dbReference>
<evidence type="ECO:0000256" key="1">
    <source>
        <dbReference type="ARBA" id="ARBA00022676"/>
    </source>
</evidence>
<dbReference type="InterPro" id="IPR029044">
    <property type="entry name" value="Nucleotide-diphossugar_trans"/>
</dbReference>
<evidence type="ECO:0000256" key="4">
    <source>
        <dbReference type="SAM" id="MobiDB-lite"/>
    </source>
</evidence>
<proteinExistence type="predicted"/>
<dbReference type="InterPro" id="IPR050748">
    <property type="entry name" value="Glycosyltrans_8_dom-fam"/>
</dbReference>
<dbReference type="GO" id="GO:0046872">
    <property type="term" value="F:metal ion binding"/>
    <property type="evidence" value="ECO:0007669"/>
    <property type="project" value="UniProtKB-KW"/>
</dbReference>
<evidence type="ECO:0000313" key="5">
    <source>
        <dbReference type="EMBL" id="TNH40077.1"/>
    </source>
</evidence>
<sequence>MATCGLVPSADRSETRSDPTRRGGCRRYIIHSMNKKEPCLPGTPRMVKIVYVTDRTFLKPTLVSIWSLLQHLQGPAELHLWGDGLTPEDWANVEAVTAGHTGLTLVCKDIGDGYLEGAHGPTDYISAATMGRLFIPRLIDGYVLYIDGDTLVTGDVGPLFQVDLKDAYAGAVRDYHITHWLSEPEKTTADRAARLMEIRQFMDPARVEDYFNAGILLLNCDALRAHPALLARMEDVIAASACTHGDQDHLNALFATDLLQLDPAWNASWGRIRRHRDLITRSGLAIEGAVPGRPVILHYHGPKKPWRDRRWDVWSSRGRATLLYRRAMRRFVRQYPHLKPH</sequence>
<accession>A0A5C4R8M7</accession>
<dbReference type="GO" id="GO:0016757">
    <property type="term" value="F:glycosyltransferase activity"/>
    <property type="evidence" value="ECO:0007669"/>
    <property type="project" value="UniProtKB-KW"/>
</dbReference>
<keyword evidence="6" id="KW-1185">Reference proteome</keyword>
<evidence type="ECO:0000313" key="6">
    <source>
        <dbReference type="Proteomes" id="UP000304880"/>
    </source>
</evidence>
<evidence type="ECO:0000256" key="2">
    <source>
        <dbReference type="ARBA" id="ARBA00022679"/>
    </source>
</evidence>
<keyword evidence="1" id="KW-0328">Glycosyltransferase</keyword>
<comment type="caution">
    <text evidence="5">The sequence shown here is derived from an EMBL/GenBank/DDBJ whole genome shotgun (WGS) entry which is preliminary data.</text>
</comment>
<dbReference type="InterPro" id="IPR002495">
    <property type="entry name" value="Glyco_trans_8"/>
</dbReference>
<feature type="compositionally biased region" description="Basic and acidic residues" evidence="4">
    <location>
        <begin position="11"/>
        <end position="21"/>
    </location>
</feature>
<keyword evidence="3" id="KW-0479">Metal-binding</keyword>
<dbReference type="PANTHER" id="PTHR13778:SF47">
    <property type="entry name" value="LIPOPOLYSACCHARIDE 1,3-GALACTOSYLTRANSFERASE"/>
    <property type="match status" value="1"/>
</dbReference>
<dbReference type="PANTHER" id="PTHR13778">
    <property type="entry name" value="GLYCOSYLTRANSFERASE 8 DOMAIN-CONTAINING PROTEIN"/>
    <property type="match status" value="1"/>
</dbReference>
<dbReference type="AlphaFoldDB" id="A0A5C4R8M7"/>
<dbReference type="Proteomes" id="UP000304880">
    <property type="component" value="Unassembled WGS sequence"/>
</dbReference>